<evidence type="ECO:0000256" key="12">
    <source>
        <dbReference type="ARBA" id="ARBA00023286"/>
    </source>
</evidence>
<feature type="compositionally biased region" description="Basic and acidic residues" evidence="14">
    <location>
        <begin position="899"/>
        <end position="913"/>
    </location>
</feature>
<reference evidence="18 19" key="1">
    <citation type="submission" date="2024-03" db="EMBL/GenBank/DDBJ databases">
        <authorList>
            <person name="Gkanogiannis A."/>
            <person name="Becerra Lopez-Lavalle L."/>
        </authorList>
    </citation>
    <scope>NUCLEOTIDE SEQUENCE [LARGE SCALE GENOMIC DNA]</scope>
</reference>
<dbReference type="Proteomes" id="UP001642487">
    <property type="component" value="Chromosome 9"/>
</dbReference>
<evidence type="ECO:0000256" key="5">
    <source>
        <dbReference type="ARBA" id="ARBA00022692"/>
    </source>
</evidence>
<dbReference type="NCBIfam" id="NF002881">
    <property type="entry name" value="PRK03343.1"/>
    <property type="match status" value="1"/>
</dbReference>
<dbReference type="Gene3D" id="3.20.20.70">
    <property type="entry name" value="Aldolase class I"/>
    <property type="match status" value="1"/>
</dbReference>
<dbReference type="CDD" id="cd19990">
    <property type="entry name" value="PBP1_GABAb_receptor_plant"/>
    <property type="match status" value="1"/>
</dbReference>
<feature type="transmembrane region" description="Helical" evidence="15">
    <location>
        <begin position="852"/>
        <end position="871"/>
    </location>
</feature>
<dbReference type="Gene3D" id="1.10.287.70">
    <property type="match status" value="1"/>
</dbReference>
<evidence type="ECO:0000256" key="2">
    <source>
        <dbReference type="ARBA" id="ARBA00004141"/>
    </source>
</evidence>
<dbReference type="SUPFAM" id="SSF53850">
    <property type="entry name" value="Periplasmic binding protein-like II"/>
    <property type="match status" value="1"/>
</dbReference>
<dbReference type="PANTHER" id="PTHR34836">
    <property type="entry name" value="OS06G0188250 PROTEIN"/>
    <property type="match status" value="1"/>
</dbReference>
<keyword evidence="9" id="KW-0675">Receptor</keyword>
<accession>A0ABP0ZDH2</accession>
<feature type="region of interest" description="Disordered" evidence="14">
    <location>
        <begin position="899"/>
        <end position="931"/>
    </location>
</feature>
<evidence type="ECO:0000256" key="4">
    <source>
        <dbReference type="ARBA" id="ARBA00022448"/>
    </source>
</evidence>
<feature type="transmembrane region" description="Helical" evidence="15">
    <location>
        <begin position="643"/>
        <end position="660"/>
    </location>
</feature>
<evidence type="ECO:0000256" key="10">
    <source>
        <dbReference type="ARBA" id="ARBA00023180"/>
    </source>
</evidence>
<dbReference type="InterPro" id="IPR015683">
    <property type="entry name" value="Ionotropic_Glu_rcpt"/>
</dbReference>
<evidence type="ECO:0000256" key="13">
    <source>
        <dbReference type="ARBA" id="ARBA00023303"/>
    </source>
</evidence>
<keyword evidence="16" id="KW-0732">Signal</keyword>
<evidence type="ECO:0000313" key="19">
    <source>
        <dbReference type="Proteomes" id="UP001642487"/>
    </source>
</evidence>
<keyword evidence="12" id="KW-1071">Ligand-gated ion channel</keyword>
<evidence type="ECO:0000256" key="1">
    <source>
        <dbReference type="ARBA" id="ARBA00003518"/>
    </source>
</evidence>
<comment type="subcellular location">
    <subcellularLocation>
        <location evidence="2">Membrane</location>
        <topology evidence="2">Multi-pass membrane protein</topology>
    </subcellularLocation>
</comment>
<keyword evidence="19" id="KW-1185">Reference proteome</keyword>
<dbReference type="SUPFAM" id="SSF51569">
    <property type="entry name" value="Aldolase"/>
    <property type="match status" value="1"/>
</dbReference>
<dbReference type="InterPro" id="IPR004732">
    <property type="entry name" value="Transaldolase_2"/>
</dbReference>
<proteinExistence type="inferred from homology"/>
<dbReference type="InterPro" id="IPR028082">
    <property type="entry name" value="Peripla_BP_I"/>
</dbReference>
<keyword evidence="11" id="KW-0704">Schiff base</keyword>
<dbReference type="Pfam" id="PF01094">
    <property type="entry name" value="ANF_receptor"/>
    <property type="match status" value="1"/>
</dbReference>
<dbReference type="SMART" id="SM00079">
    <property type="entry name" value="PBPe"/>
    <property type="match status" value="1"/>
</dbReference>
<dbReference type="HAMAP" id="MF_00493">
    <property type="entry name" value="Transaldolase_2"/>
    <property type="match status" value="1"/>
</dbReference>
<protein>
    <recommendedName>
        <fullName evidence="17">Ionotropic glutamate receptor C-terminal domain-containing protein</fullName>
    </recommendedName>
</protein>
<comment type="similarity">
    <text evidence="3">Belongs to the transaldolase family. Type 2 subfamily.</text>
</comment>
<feature type="transmembrane region" description="Helical" evidence="15">
    <location>
        <begin position="613"/>
        <end position="631"/>
    </location>
</feature>
<keyword evidence="6 15" id="KW-1133">Transmembrane helix</keyword>
<gene>
    <name evidence="18" type="ORF">CITCOLO1_LOCUS22280</name>
</gene>
<evidence type="ECO:0000256" key="3">
    <source>
        <dbReference type="ARBA" id="ARBA00008426"/>
    </source>
</evidence>
<feature type="signal peptide" evidence="16">
    <location>
        <begin position="1"/>
        <end position="33"/>
    </location>
</feature>
<dbReference type="InterPro" id="IPR001585">
    <property type="entry name" value="TAL/FSA"/>
</dbReference>
<dbReference type="EMBL" id="OZ021743">
    <property type="protein sequence ID" value="CAK9329800.1"/>
    <property type="molecule type" value="Genomic_DNA"/>
</dbReference>
<dbReference type="NCBIfam" id="TIGR00876">
    <property type="entry name" value="tal_mycobact"/>
    <property type="match status" value="1"/>
</dbReference>
<dbReference type="InterPro" id="IPR001320">
    <property type="entry name" value="Iontro_rcpt_C"/>
</dbReference>
<organism evidence="18 19">
    <name type="scientific">Citrullus colocynthis</name>
    <name type="common">colocynth</name>
    <dbReference type="NCBI Taxonomy" id="252529"/>
    <lineage>
        <taxon>Eukaryota</taxon>
        <taxon>Viridiplantae</taxon>
        <taxon>Streptophyta</taxon>
        <taxon>Embryophyta</taxon>
        <taxon>Tracheophyta</taxon>
        <taxon>Spermatophyta</taxon>
        <taxon>Magnoliopsida</taxon>
        <taxon>eudicotyledons</taxon>
        <taxon>Gunneridae</taxon>
        <taxon>Pentapetalae</taxon>
        <taxon>rosids</taxon>
        <taxon>fabids</taxon>
        <taxon>Cucurbitales</taxon>
        <taxon>Cucurbitaceae</taxon>
        <taxon>Benincaseae</taxon>
        <taxon>Citrullus</taxon>
    </lineage>
</organism>
<keyword evidence="7" id="KW-0406">Ion transport</keyword>
<dbReference type="CDD" id="cd00955">
    <property type="entry name" value="Transaldolase_like"/>
    <property type="match status" value="1"/>
</dbReference>
<dbReference type="InterPro" id="IPR019594">
    <property type="entry name" value="Glu/Gly-bd"/>
</dbReference>
<evidence type="ECO:0000256" key="14">
    <source>
        <dbReference type="SAM" id="MobiDB-lite"/>
    </source>
</evidence>
<dbReference type="InterPro" id="IPR001828">
    <property type="entry name" value="ANF_lig-bd_rcpt"/>
</dbReference>
<feature type="transmembrane region" description="Helical" evidence="15">
    <location>
        <begin position="672"/>
        <end position="697"/>
    </location>
</feature>
<dbReference type="Pfam" id="PF00923">
    <property type="entry name" value="TAL_FSA"/>
    <property type="match status" value="1"/>
</dbReference>
<feature type="chain" id="PRO_5046495374" description="Ionotropic glutamate receptor C-terminal domain-containing protein" evidence="16">
    <location>
        <begin position="34"/>
        <end position="1321"/>
    </location>
</feature>
<keyword evidence="8 15" id="KW-0472">Membrane</keyword>
<dbReference type="SUPFAM" id="SSF53822">
    <property type="entry name" value="Periplasmic binding protein-like I"/>
    <property type="match status" value="1"/>
</dbReference>
<evidence type="ECO:0000259" key="17">
    <source>
        <dbReference type="SMART" id="SM00079"/>
    </source>
</evidence>
<keyword evidence="5 15" id="KW-0812">Transmembrane</keyword>
<dbReference type="Gene3D" id="3.40.50.2300">
    <property type="match status" value="2"/>
</dbReference>
<evidence type="ECO:0000256" key="11">
    <source>
        <dbReference type="ARBA" id="ARBA00023270"/>
    </source>
</evidence>
<dbReference type="CDD" id="cd13686">
    <property type="entry name" value="GluR_Plant"/>
    <property type="match status" value="1"/>
</dbReference>
<dbReference type="PANTHER" id="PTHR34836:SF7">
    <property type="entry name" value="RECEPTOR LIGAND BINDING REGION DOMAIN-CONTAINING PROTEIN"/>
    <property type="match status" value="1"/>
</dbReference>
<keyword evidence="10" id="KW-0325">Glycoprotein</keyword>
<evidence type="ECO:0000256" key="9">
    <source>
        <dbReference type="ARBA" id="ARBA00023170"/>
    </source>
</evidence>
<evidence type="ECO:0000256" key="8">
    <source>
        <dbReference type="ARBA" id="ARBA00023136"/>
    </source>
</evidence>
<name>A0ABP0ZDH2_9ROSI</name>
<evidence type="ECO:0000256" key="16">
    <source>
        <dbReference type="SAM" id="SignalP"/>
    </source>
</evidence>
<dbReference type="InterPro" id="IPR044440">
    <property type="entry name" value="GABAb_receptor_plant_PBP1"/>
</dbReference>
<keyword evidence="13" id="KW-0407">Ion channel</keyword>
<keyword evidence="4" id="KW-0813">Transport</keyword>
<comment type="function">
    <text evidence="1">Transaldolase is important for the balance of metabolites in the pentose-phosphate pathway.</text>
</comment>
<sequence>MKKKKGNRSPVTKMEMRKGGLLIWLILVGLSSGNKIEGENEKLYGNRTSRSKKEKVNLIHVGVVVDEVSPSIGGAAQKCIKMGLLDFYALHPNYHNKLVVHIRDSQDVVAATSAVVDLVKNEKVHAIIGPESSGEATFMIKLGEKARVPIISFSATSLSISPSQSPFFVRTAQNDSTQVKAITAIVQEFGWHELVLIYEDTEYGRGLVPFLTDALQESNIRVPFKYAIPTSMDPYEISKHLHKMKNRQTRVFLVHVTSPFGSALFPLVDKAGMMSEGYAWLLTNALSNCLDAMDPLVIKSMEGVLGIRPHFPASEALENFKRRWKWSAPELNIYGLWAYDTIWALAMAAESIGEVRNLGFLKDRGSDVEGKTDIANLVVSEVGPMLLKEMLNIKFKGLSGDFHLVNGHLQPSAFEIFNVIGRAERLIGCWSPEEGICQNIADKKPNEKYSTSVSKLKKIIWPGDSITTPKGWAVPANGEKFRIGVPKKQGFNEFLDVTRNPRTGELNFTGFCIDVFRAVADALPFPLPYEFELFKDEAGDNSVIYDDLLHQLTESEKNKFDAVVGDITIVASRANHVDFSLPYTDSGVTMLVPIKHNMHRSMWVFLKPLSLDLWLTTIAASIATGIVLLILEHNGRRESLQPLDLLCLILWFPFSSLVLPERQIVANSSSRFVLVVWLFLAFVLMQSYTASLSSILLSDQLQPKYFSVNELISKGYYVGYQEGSFTKSMLIEQLKFNESKLKSYANSEEYRKALSKGSQNGGVAAIFDEIPYLKIFLTKYGSDYVMAGPIYRTDGFGFAFPLNSRLVPYVSRAILNVTEGEKMVTIETKYFGAGNQNQDSSISSSDGPCLEVSNFGGLFIITGIALLLALIGSKTFIWQKPASVAKTYYRKYVSFQQHSHPDEKDKEMDDMSKSSEAVSADADHGSHDGGAAPAKQAVMTSFCNLPMNPSCVVGCSKNGFRKSILHDLHERQGQSPYYDKICRPATDLLPLLASGIKGVTSNPKIFERSILSSKAYDEQFRDLAKEGKDVESAYWELVTRDIRDTSAILEPIYRETAGLDGYVSVQVSPWLADNTEKTVEAAKWLHKKVGRPNVYIKIPATAESIPAIKQVISQGISVNTTLIFCISTYEMVIEAYLNGLECCGLSDLSAISGAAAFYISRVDAVVDAELEKIATYQALELRGKAARAQAAIAYKIFKEKFSGPRWEALAKRGAKKQRLMWASTNVKNQAYPDTSYIDLLIGPETISTIPEEALAAFMDHGIVSRTLDSNMEEAESVYKGIEKLGIDWKAIGSQLEDQVLDLFKKSYDTVLYSLQHNGLIY</sequence>
<evidence type="ECO:0000256" key="7">
    <source>
        <dbReference type="ARBA" id="ARBA00023065"/>
    </source>
</evidence>
<dbReference type="Pfam" id="PF10613">
    <property type="entry name" value="Lig_chan-Glu_bd"/>
    <property type="match status" value="1"/>
</dbReference>
<feature type="domain" description="Ionotropic glutamate receptor C-terminal" evidence="17">
    <location>
        <begin position="482"/>
        <end position="833"/>
    </location>
</feature>
<dbReference type="Gene3D" id="3.40.190.10">
    <property type="entry name" value="Periplasmic binding protein-like II"/>
    <property type="match status" value="1"/>
</dbReference>
<dbReference type="InterPro" id="IPR013785">
    <property type="entry name" value="Aldolase_TIM"/>
</dbReference>
<evidence type="ECO:0000256" key="6">
    <source>
        <dbReference type="ARBA" id="ARBA00022989"/>
    </source>
</evidence>
<evidence type="ECO:0000313" key="18">
    <source>
        <dbReference type="EMBL" id="CAK9329800.1"/>
    </source>
</evidence>
<evidence type="ECO:0000256" key="15">
    <source>
        <dbReference type="SAM" id="Phobius"/>
    </source>
</evidence>
<dbReference type="Pfam" id="PF00060">
    <property type="entry name" value="Lig_chan"/>
    <property type="match status" value="1"/>
</dbReference>